<gene>
    <name evidence="2" type="ordered locus">MROS_0391</name>
</gene>
<name>I6ZNN9_MELRP</name>
<proteinExistence type="predicted"/>
<dbReference type="Proteomes" id="UP000009011">
    <property type="component" value="Chromosome"/>
</dbReference>
<dbReference type="RefSeq" id="WP_014855071.1">
    <property type="nucleotide sequence ID" value="NC_018178.1"/>
</dbReference>
<keyword evidence="1" id="KW-0812">Transmembrane</keyword>
<protein>
    <submittedName>
        <fullName evidence="2">Uncharacterized protein</fullName>
    </submittedName>
</protein>
<dbReference type="EMBL" id="CP003557">
    <property type="protein sequence ID" value="AFN73634.1"/>
    <property type="molecule type" value="Genomic_DNA"/>
</dbReference>
<dbReference type="KEGG" id="mro:MROS_0391"/>
<reference evidence="2 3" key="1">
    <citation type="journal article" date="2013" name="PLoS ONE">
        <title>Genomic analysis of Melioribacter roseus, facultatively anaerobic organotrophic bacterium representing a novel deep lineage within Bacteriodetes/Chlorobi group.</title>
        <authorList>
            <person name="Kadnikov V.V."/>
            <person name="Mardanov A.V."/>
            <person name="Podosokorskaya O.A."/>
            <person name="Gavrilov S.N."/>
            <person name="Kublanov I.V."/>
            <person name="Beletsky A.V."/>
            <person name="Bonch-Osmolovskaya E.A."/>
            <person name="Ravin N.V."/>
        </authorList>
    </citation>
    <scope>NUCLEOTIDE SEQUENCE [LARGE SCALE GENOMIC DNA]</scope>
    <source>
        <strain evidence="3">JCM 17771 / P3M-2</strain>
    </source>
</reference>
<sequence length="197" mass="22635">MNKISSRQIFILLLTAATLIGGYFYFRYTYKISDSVPFAQEITLIVLGTVATVLITAALLNQQTAVEIKKEQSIKFLELKTKVYETLIDLLEEMSLTDNISSEELIKLQFLTHRLAIVAAPPVLEEYYRFLQVITECTRDRDISDNYEELAKALGRLTVQIRADLIGEKDIQDNYTSKYIEYLITRNSDESVEMELN</sequence>
<evidence type="ECO:0000313" key="3">
    <source>
        <dbReference type="Proteomes" id="UP000009011"/>
    </source>
</evidence>
<evidence type="ECO:0000313" key="2">
    <source>
        <dbReference type="EMBL" id="AFN73634.1"/>
    </source>
</evidence>
<accession>I6ZNN9</accession>
<feature type="transmembrane region" description="Helical" evidence="1">
    <location>
        <begin position="38"/>
        <end position="60"/>
    </location>
</feature>
<keyword evidence="1" id="KW-1133">Transmembrane helix</keyword>
<organism evidence="2 3">
    <name type="scientific">Melioribacter roseus (strain DSM 23840 / JCM 17771 / VKM B-2668 / P3M-2)</name>
    <dbReference type="NCBI Taxonomy" id="1191523"/>
    <lineage>
        <taxon>Bacteria</taxon>
        <taxon>Pseudomonadati</taxon>
        <taxon>Ignavibacteriota</taxon>
        <taxon>Ignavibacteria</taxon>
        <taxon>Ignavibacteriales</taxon>
        <taxon>Melioribacteraceae</taxon>
        <taxon>Melioribacter</taxon>
    </lineage>
</organism>
<dbReference type="HOGENOM" id="CLU_115386_0_0_10"/>
<dbReference type="AlphaFoldDB" id="I6ZNN9"/>
<keyword evidence="3" id="KW-1185">Reference proteome</keyword>
<dbReference type="STRING" id="1191523.MROS_0391"/>
<keyword evidence="1" id="KW-0472">Membrane</keyword>
<dbReference type="eggNOG" id="ENOG502Z7RZ">
    <property type="taxonomic scope" value="Bacteria"/>
</dbReference>
<evidence type="ECO:0000256" key="1">
    <source>
        <dbReference type="SAM" id="Phobius"/>
    </source>
</evidence>
<feature type="transmembrane region" description="Helical" evidence="1">
    <location>
        <begin position="9"/>
        <end position="26"/>
    </location>
</feature>